<evidence type="ECO:0000256" key="1">
    <source>
        <dbReference type="SAM" id="MobiDB-lite"/>
    </source>
</evidence>
<dbReference type="AlphaFoldDB" id="A0A392SY29"/>
<evidence type="ECO:0000313" key="2">
    <source>
        <dbReference type="EMBL" id="MCI53761.1"/>
    </source>
</evidence>
<organism evidence="2 3">
    <name type="scientific">Trifolium medium</name>
    <dbReference type="NCBI Taxonomy" id="97028"/>
    <lineage>
        <taxon>Eukaryota</taxon>
        <taxon>Viridiplantae</taxon>
        <taxon>Streptophyta</taxon>
        <taxon>Embryophyta</taxon>
        <taxon>Tracheophyta</taxon>
        <taxon>Spermatophyta</taxon>
        <taxon>Magnoliopsida</taxon>
        <taxon>eudicotyledons</taxon>
        <taxon>Gunneridae</taxon>
        <taxon>Pentapetalae</taxon>
        <taxon>rosids</taxon>
        <taxon>fabids</taxon>
        <taxon>Fabales</taxon>
        <taxon>Fabaceae</taxon>
        <taxon>Papilionoideae</taxon>
        <taxon>50 kb inversion clade</taxon>
        <taxon>NPAAA clade</taxon>
        <taxon>Hologalegina</taxon>
        <taxon>IRL clade</taxon>
        <taxon>Trifolieae</taxon>
        <taxon>Trifolium</taxon>
    </lineage>
</organism>
<keyword evidence="3" id="KW-1185">Reference proteome</keyword>
<protein>
    <submittedName>
        <fullName evidence="2">Uncharacterized protein</fullName>
    </submittedName>
</protein>
<reference evidence="2 3" key="1">
    <citation type="journal article" date="2018" name="Front. Plant Sci.">
        <title>Red Clover (Trifolium pratense) and Zigzag Clover (T. medium) - A Picture of Genomic Similarities and Differences.</title>
        <authorList>
            <person name="Dluhosova J."/>
            <person name="Istvanek J."/>
            <person name="Nedelnik J."/>
            <person name="Repkova J."/>
        </authorList>
    </citation>
    <scope>NUCLEOTIDE SEQUENCE [LARGE SCALE GENOMIC DNA]</scope>
    <source>
        <strain evidence="3">cv. 10/8</strain>
        <tissue evidence="2">Leaf</tissue>
    </source>
</reference>
<accession>A0A392SY29</accession>
<name>A0A392SY29_9FABA</name>
<proteinExistence type="predicted"/>
<sequence length="39" mass="4427">PLSGGIRTDGVNMVSTTDLDHREEFQDRRVSPIEELEQV</sequence>
<dbReference type="Proteomes" id="UP000265520">
    <property type="component" value="Unassembled WGS sequence"/>
</dbReference>
<dbReference type="EMBL" id="LXQA010468495">
    <property type="protein sequence ID" value="MCI53761.1"/>
    <property type="molecule type" value="Genomic_DNA"/>
</dbReference>
<feature type="compositionally biased region" description="Basic and acidic residues" evidence="1">
    <location>
        <begin position="18"/>
        <end position="32"/>
    </location>
</feature>
<feature type="region of interest" description="Disordered" evidence="1">
    <location>
        <begin position="1"/>
        <end position="39"/>
    </location>
</feature>
<evidence type="ECO:0000313" key="3">
    <source>
        <dbReference type="Proteomes" id="UP000265520"/>
    </source>
</evidence>
<comment type="caution">
    <text evidence="2">The sequence shown here is derived from an EMBL/GenBank/DDBJ whole genome shotgun (WGS) entry which is preliminary data.</text>
</comment>
<feature type="non-terminal residue" evidence="2">
    <location>
        <position position="1"/>
    </location>
</feature>